<feature type="region of interest" description="Disordered" evidence="1">
    <location>
        <begin position="473"/>
        <end position="584"/>
    </location>
</feature>
<keyword evidence="4" id="KW-1185">Reference proteome</keyword>
<dbReference type="InParanoid" id="F4R7E1"/>
<feature type="compositionally biased region" description="Basic residues" evidence="1">
    <location>
        <begin position="9"/>
        <end position="22"/>
    </location>
</feature>
<name>F4R7E1_MELLP</name>
<dbReference type="HOGENOM" id="CLU_025212_3_1_1"/>
<keyword evidence="2" id="KW-1133">Transmembrane helix</keyword>
<dbReference type="GeneID" id="18935677"/>
<dbReference type="Proteomes" id="UP000001072">
    <property type="component" value="Unassembled WGS sequence"/>
</dbReference>
<evidence type="ECO:0000313" key="4">
    <source>
        <dbReference type="Proteomes" id="UP000001072"/>
    </source>
</evidence>
<dbReference type="EMBL" id="GL883092">
    <property type="protein sequence ID" value="EGG11803.1"/>
    <property type="molecule type" value="Genomic_DNA"/>
</dbReference>
<keyword evidence="2" id="KW-0812">Transmembrane</keyword>
<protein>
    <submittedName>
        <fullName evidence="3">Uncharacterized protein</fullName>
    </submittedName>
</protein>
<evidence type="ECO:0000256" key="2">
    <source>
        <dbReference type="SAM" id="Phobius"/>
    </source>
</evidence>
<keyword evidence="2" id="KW-0472">Membrane</keyword>
<sequence>MPSATRSQKSQKSKMAPKKKASSKQTQNPGNNSKTRHTRQSQQNVDDNNTENNQGSPGPTNTQSQTETSQPLSKKNHRKAGKAFRSRFPGLELDNFEEELPKWTLVSLREAIFHQQSRRSTAHKDIKDLVKIMRMEFEKRILMIALMAGVPEVVIWNLVGFGSKKTKANPWIRFLSFCVKCLGKALPDRDDKDAWVDHNQDMSNKWHTLSKDQKNVFRDPYFFALADLPDYASHDPEEENTDVDEENGVNVQSFDTVTPAPQVYKLSDAEKDKYQPLFDELVNIEKVHLCHGKPEPLPTIATLQKKSLIAVKKAHHDFAVVCQQNQIAYYLTTASCGGVDGWSQTYSNDVWFAKWAVDTAQVPQKFSTYIHGKDTAKEIEGSTRQPSDQGRSLLGKRLNEMLGVHVRGGVFPKKPNPVAAIEAKGWPVKIVQKAGSMLNRCDLDIGHRKVPYAVVKLWSKDIENGNFTIVKTGNEQLEDAPNQSESRSTVGKKRKHEALKDTGSKAMQAGPSESRRRLEELARGDRTQYESRRQKKINKRHKSSRSDSDEDSDEESDKESDENSDEESDKESDENSDEESESGC</sequence>
<dbReference type="AlphaFoldDB" id="F4R7E1"/>
<feature type="compositionally biased region" description="Acidic residues" evidence="1">
    <location>
        <begin position="548"/>
        <end position="584"/>
    </location>
</feature>
<feature type="compositionally biased region" description="Polar residues" evidence="1">
    <location>
        <begin position="473"/>
        <end position="489"/>
    </location>
</feature>
<feature type="region of interest" description="Disordered" evidence="1">
    <location>
        <begin position="1"/>
        <end position="81"/>
    </location>
</feature>
<feature type="transmembrane region" description="Helical" evidence="2">
    <location>
        <begin position="141"/>
        <end position="159"/>
    </location>
</feature>
<dbReference type="RefSeq" id="XP_007405438.1">
    <property type="nucleotide sequence ID" value="XM_007405376.1"/>
</dbReference>
<proteinExistence type="predicted"/>
<gene>
    <name evidence="3" type="ORF">MELLADRAFT_90762</name>
</gene>
<dbReference type="VEuPathDB" id="FungiDB:MELLADRAFT_90762"/>
<evidence type="ECO:0000313" key="3">
    <source>
        <dbReference type="EMBL" id="EGG11803.1"/>
    </source>
</evidence>
<feature type="compositionally biased region" description="Polar residues" evidence="1">
    <location>
        <begin position="40"/>
        <end position="73"/>
    </location>
</feature>
<reference evidence="4" key="1">
    <citation type="journal article" date="2011" name="Proc. Natl. Acad. Sci. U.S.A.">
        <title>Obligate biotrophy features unraveled by the genomic analysis of rust fungi.</title>
        <authorList>
            <person name="Duplessis S."/>
            <person name="Cuomo C.A."/>
            <person name="Lin Y.-C."/>
            <person name="Aerts A."/>
            <person name="Tisserant E."/>
            <person name="Veneault-Fourrey C."/>
            <person name="Joly D.L."/>
            <person name="Hacquard S."/>
            <person name="Amselem J."/>
            <person name="Cantarel B.L."/>
            <person name="Chiu R."/>
            <person name="Coutinho P.M."/>
            <person name="Feau N."/>
            <person name="Field M."/>
            <person name="Frey P."/>
            <person name="Gelhaye E."/>
            <person name="Goldberg J."/>
            <person name="Grabherr M.G."/>
            <person name="Kodira C.D."/>
            <person name="Kohler A."/>
            <person name="Kuees U."/>
            <person name="Lindquist E.A."/>
            <person name="Lucas S.M."/>
            <person name="Mago R."/>
            <person name="Mauceli E."/>
            <person name="Morin E."/>
            <person name="Murat C."/>
            <person name="Pangilinan J.L."/>
            <person name="Park R."/>
            <person name="Pearson M."/>
            <person name="Quesneville H."/>
            <person name="Rouhier N."/>
            <person name="Sakthikumar S."/>
            <person name="Salamov A.A."/>
            <person name="Schmutz J."/>
            <person name="Selles B."/>
            <person name="Shapiro H."/>
            <person name="Tanguay P."/>
            <person name="Tuskan G.A."/>
            <person name="Henrissat B."/>
            <person name="Van de Peer Y."/>
            <person name="Rouze P."/>
            <person name="Ellis J.G."/>
            <person name="Dodds P.N."/>
            <person name="Schein J.E."/>
            <person name="Zhong S."/>
            <person name="Hamelin R.C."/>
            <person name="Grigoriev I.V."/>
            <person name="Szabo L.J."/>
            <person name="Martin F."/>
        </authorList>
    </citation>
    <scope>NUCLEOTIDE SEQUENCE [LARGE SCALE GENOMIC DNA]</scope>
    <source>
        <strain evidence="4">98AG31 / pathotype 3-4-7</strain>
    </source>
</reference>
<accession>F4R7E1</accession>
<evidence type="ECO:0000256" key="1">
    <source>
        <dbReference type="SAM" id="MobiDB-lite"/>
    </source>
</evidence>
<organism evidence="4">
    <name type="scientific">Melampsora larici-populina (strain 98AG31 / pathotype 3-4-7)</name>
    <name type="common">Poplar leaf rust fungus</name>
    <dbReference type="NCBI Taxonomy" id="747676"/>
    <lineage>
        <taxon>Eukaryota</taxon>
        <taxon>Fungi</taxon>
        <taxon>Dikarya</taxon>
        <taxon>Basidiomycota</taxon>
        <taxon>Pucciniomycotina</taxon>
        <taxon>Pucciniomycetes</taxon>
        <taxon>Pucciniales</taxon>
        <taxon>Melampsoraceae</taxon>
        <taxon>Melampsora</taxon>
    </lineage>
</organism>
<feature type="compositionally biased region" description="Basic residues" evidence="1">
    <location>
        <begin position="533"/>
        <end position="543"/>
    </location>
</feature>
<dbReference type="KEGG" id="mlr:MELLADRAFT_90762"/>
<feature type="compositionally biased region" description="Basic and acidic residues" evidence="1">
    <location>
        <begin position="513"/>
        <end position="532"/>
    </location>
</feature>